<evidence type="ECO:0000313" key="1">
    <source>
        <dbReference type="EMBL" id="CAK7213181.1"/>
    </source>
</evidence>
<dbReference type="PANTHER" id="PTHR21310:SF37">
    <property type="entry name" value="AMINOGLYCOSIDE PHOSPHOTRANSFERASE DOMAIN-CONTAINING PROTEIN"/>
    <property type="match status" value="1"/>
</dbReference>
<gene>
    <name evidence="1" type="ORF">SCUCBS95973_001713</name>
</gene>
<dbReference type="InterPro" id="IPR011009">
    <property type="entry name" value="Kinase-like_dom_sf"/>
</dbReference>
<sequence>MPAYDQVPVHQYICASDKLANEDNIKTLSSWKERFLAATSLRQLEAFVGEAMHGTATYVKDKRGSYNIMLVFRVLLQHAAVAITTTTQQYVVLRLPLRGFYPPELVAEMLTAEVAATADNGTGSPYLLTEYVEGEILDNCLNDWYRSKDPRDEARLNAAFEDIAAMQLAMYRHRFDRIGAVRAPDAEDGDWNVTQRPLTHAMRDLLLALPGTKAADAWPAGPLATAADYKALFLQLHGAYHDDLRSINIPSQWKLGPDHDVGQIDLEWVPKQGDAIDFDLARAKAAGPRRARRGLAHPDCLPHFSAGADNNTGPFCIFNRDFHPRNMLVNEETGRIVALFDLEGTNAMPVAFAEDPPLFLRPFMLFHVIVLDKLSGFLKQYEPLLETFLGIMERLEAQQTPRHTTSNDPEPYLHDKIKLALDAQQEDMEPVIAAYQRHTEQQIADYEKDRMSRQNV</sequence>
<organism evidence="1 2">
    <name type="scientific">Sporothrix curviconia</name>
    <dbReference type="NCBI Taxonomy" id="1260050"/>
    <lineage>
        <taxon>Eukaryota</taxon>
        <taxon>Fungi</taxon>
        <taxon>Dikarya</taxon>
        <taxon>Ascomycota</taxon>
        <taxon>Pezizomycotina</taxon>
        <taxon>Sordariomycetes</taxon>
        <taxon>Sordariomycetidae</taxon>
        <taxon>Ophiostomatales</taxon>
        <taxon>Ophiostomataceae</taxon>
        <taxon>Sporothrix</taxon>
    </lineage>
</organism>
<dbReference type="Proteomes" id="UP001642405">
    <property type="component" value="Unassembled WGS sequence"/>
</dbReference>
<dbReference type="EMBL" id="CAWUHB010000006">
    <property type="protein sequence ID" value="CAK7213181.1"/>
    <property type="molecule type" value="Genomic_DNA"/>
</dbReference>
<name>A0ABP0B0W3_9PEZI</name>
<proteinExistence type="predicted"/>
<evidence type="ECO:0008006" key="3">
    <source>
        <dbReference type="Google" id="ProtNLM"/>
    </source>
</evidence>
<accession>A0ABP0B0W3</accession>
<reference evidence="1 2" key="1">
    <citation type="submission" date="2024-01" db="EMBL/GenBank/DDBJ databases">
        <authorList>
            <person name="Allen C."/>
            <person name="Tagirdzhanova G."/>
        </authorList>
    </citation>
    <scope>NUCLEOTIDE SEQUENCE [LARGE SCALE GENOMIC DNA]</scope>
</reference>
<dbReference type="InterPro" id="IPR051678">
    <property type="entry name" value="AGP_Transferase"/>
</dbReference>
<keyword evidence="2" id="KW-1185">Reference proteome</keyword>
<evidence type="ECO:0000313" key="2">
    <source>
        <dbReference type="Proteomes" id="UP001642405"/>
    </source>
</evidence>
<protein>
    <recommendedName>
        <fullName evidence="3">Aminoglycoside phosphotransferase domain-containing protein</fullName>
    </recommendedName>
</protein>
<comment type="caution">
    <text evidence="1">The sequence shown here is derived from an EMBL/GenBank/DDBJ whole genome shotgun (WGS) entry which is preliminary data.</text>
</comment>
<dbReference type="PANTHER" id="PTHR21310">
    <property type="entry name" value="AMINOGLYCOSIDE PHOSPHOTRANSFERASE-RELATED-RELATED"/>
    <property type="match status" value="1"/>
</dbReference>
<dbReference type="SUPFAM" id="SSF56112">
    <property type="entry name" value="Protein kinase-like (PK-like)"/>
    <property type="match status" value="1"/>
</dbReference>